<organism evidence="11 12">
    <name type="scientific">Derxia gummosa DSM 723</name>
    <dbReference type="NCBI Taxonomy" id="1121388"/>
    <lineage>
        <taxon>Bacteria</taxon>
        <taxon>Pseudomonadati</taxon>
        <taxon>Pseudomonadota</taxon>
        <taxon>Betaproteobacteria</taxon>
        <taxon>Burkholderiales</taxon>
        <taxon>Alcaligenaceae</taxon>
        <taxon>Derxia</taxon>
    </lineage>
</organism>
<feature type="chain" id="PRO_5034628415" description="Small-conductance mechanosensitive channel" evidence="8">
    <location>
        <begin position="31"/>
        <end position="555"/>
    </location>
</feature>
<evidence type="ECO:0000313" key="12">
    <source>
        <dbReference type="RefSeq" id="WP_051377864.1"/>
    </source>
</evidence>
<evidence type="ECO:0000256" key="4">
    <source>
        <dbReference type="ARBA" id="ARBA00022692"/>
    </source>
</evidence>
<keyword evidence="3" id="KW-1003">Cell membrane</keyword>
<feature type="transmembrane region" description="Helical" evidence="7">
    <location>
        <begin position="220"/>
        <end position="242"/>
    </location>
</feature>
<dbReference type="AlphaFoldDB" id="A0A8B6X8D9"/>
<feature type="domain" description="Mechanosensitive ion channel MscS" evidence="9">
    <location>
        <begin position="361"/>
        <end position="427"/>
    </location>
</feature>
<evidence type="ECO:0000259" key="9">
    <source>
        <dbReference type="Pfam" id="PF00924"/>
    </source>
</evidence>
<dbReference type="InterPro" id="IPR011066">
    <property type="entry name" value="MscS_channel_C_sf"/>
</dbReference>
<reference evidence="12" key="4">
    <citation type="submission" date="2025-08" db="UniProtKB">
        <authorList>
            <consortium name="RefSeq"/>
        </authorList>
    </citation>
    <scope>IDENTIFICATION</scope>
</reference>
<dbReference type="InterPro" id="IPR006685">
    <property type="entry name" value="MscS_channel_2nd"/>
</dbReference>
<feature type="transmembrane region" description="Helical" evidence="7">
    <location>
        <begin position="318"/>
        <end position="335"/>
    </location>
</feature>
<dbReference type="GO" id="GO:0008381">
    <property type="term" value="F:mechanosensitive monoatomic ion channel activity"/>
    <property type="evidence" value="ECO:0007669"/>
    <property type="project" value="InterPro"/>
</dbReference>
<comment type="function">
    <text evidence="7">Mechanosensitive channel that participates in the regulation of osmotic pressure changes within the cell, opening in response to stretch forces in the membrane lipid bilayer, without the need for other proteins. Contributes to normal resistance to hypoosmotic shock. Forms an ion channel of 1.0 nanosiemens conductance with a slight preference for anions.</text>
</comment>
<name>A0A8B6X8D9_9BURK</name>
<comment type="subunit">
    <text evidence="7">Homoheptamer.</text>
</comment>
<evidence type="ECO:0000256" key="1">
    <source>
        <dbReference type="ARBA" id="ARBA00004651"/>
    </source>
</evidence>
<dbReference type="SUPFAM" id="SSF82689">
    <property type="entry name" value="Mechanosensitive channel protein MscS (YggB), C-terminal domain"/>
    <property type="match status" value="1"/>
</dbReference>
<evidence type="ECO:0000256" key="5">
    <source>
        <dbReference type="ARBA" id="ARBA00022989"/>
    </source>
</evidence>
<keyword evidence="7" id="KW-0813">Transport</keyword>
<dbReference type="Pfam" id="PF21082">
    <property type="entry name" value="MS_channel_3rd"/>
    <property type="match status" value="1"/>
</dbReference>
<keyword evidence="6 7" id="KW-0472">Membrane</keyword>
<evidence type="ECO:0000256" key="3">
    <source>
        <dbReference type="ARBA" id="ARBA00022475"/>
    </source>
</evidence>
<keyword evidence="11" id="KW-1185">Reference proteome</keyword>
<dbReference type="Pfam" id="PF00924">
    <property type="entry name" value="MS_channel_2nd"/>
    <property type="match status" value="1"/>
</dbReference>
<feature type="signal peptide" evidence="8">
    <location>
        <begin position="1"/>
        <end position="30"/>
    </location>
</feature>
<reference evidence="12" key="2">
    <citation type="journal article" date="2012" name="ChemBioChem">
        <title>The mechanosensitive channel of small conductance (MscS) superfamily: not just mechanosensitive channels anymore.</title>
        <authorList>
            <person name="Malcolm H.R."/>
            <person name="Maurer J.A."/>
        </authorList>
    </citation>
    <scope>NUCLEOTIDE SEQUENCE</scope>
</reference>
<dbReference type="PANTHER" id="PTHR30221">
    <property type="entry name" value="SMALL-CONDUCTANCE MECHANOSENSITIVE CHANNEL"/>
    <property type="match status" value="1"/>
</dbReference>
<keyword evidence="5 7" id="KW-1133">Transmembrane helix</keyword>
<evidence type="ECO:0000256" key="8">
    <source>
        <dbReference type="SAM" id="SignalP"/>
    </source>
</evidence>
<dbReference type="Gene3D" id="2.30.30.60">
    <property type="match status" value="1"/>
</dbReference>
<dbReference type="OrthoDB" id="9780668at2"/>
<keyword evidence="8" id="KW-0732">Signal</keyword>
<dbReference type="InterPro" id="IPR049278">
    <property type="entry name" value="MS_channel_C"/>
</dbReference>
<dbReference type="Gene3D" id="3.30.70.100">
    <property type="match status" value="1"/>
</dbReference>
<dbReference type="RefSeq" id="WP_051377864.1">
    <property type="nucleotide sequence ID" value="NZ_AXWS01000007.1"/>
</dbReference>
<dbReference type="InterPro" id="IPR045275">
    <property type="entry name" value="MscS_archaea/bacteria_type"/>
</dbReference>
<accession>A0A8B6X8D9</accession>
<evidence type="ECO:0000256" key="6">
    <source>
        <dbReference type="ARBA" id="ARBA00023136"/>
    </source>
</evidence>
<dbReference type="Proteomes" id="UP000675920">
    <property type="component" value="Unplaced"/>
</dbReference>
<feature type="domain" description="Mechanosensitive ion channel MscS C-terminal" evidence="10">
    <location>
        <begin position="437"/>
        <end position="519"/>
    </location>
</feature>
<feature type="transmembrane region" description="Helical" evidence="7">
    <location>
        <begin position="156"/>
        <end position="177"/>
    </location>
</feature>
<comment type="caution">
    <text evidence="7">Lacks conserved residue(s) required for the propagation of feature annotation.</text>
</comment>
<reference evidence="12" key="3">
    <citation type="journal article" date="2015" name="Pflugers Arch.">
        <title>The evolutionary 'tinkering' of MscS-like channels: generation of structural and functional diversity.</title>
        <authorList>
            <person name="Cox C.D."/>
            <person name="Nakayama Y."/>
            <person name="Nomura T."/>
            <person name="Martinac B."/>
        </authorList>
    </citation>
    <scope>NUCLEOTIDE SEQUENCE</scope>
</reference>
<keyword evidence="7" id="KW-0997">Cell inner membrane</keyword>
<dbReference type="SUPFAM" id="SSF50182">
    <property type="entry name" value="Sm-like ribonucleoproteins"/>
    <property type="match status" value="1"/>
</dbReference>
<keyword evidence="4 7" id="KW-0812">Transmembrane</keyword>
<keyword evidence="7" id="KW-0407">Ion channel</keyword>
<sequence>MTTLRQRLAPVLRLVLLLVALAALPIMARAAAERPAPATDAAPPAEATLRFMNRDLHTMRSEFTGADPATRAARALRRLENLDDAHLDTPVTREPFLWNDQRGVTLRLGDTTAFTVLERDLDAEEGLTLDQAVERAEERLRDAIRARVEMTRGASLVRGLLASLLASAIAVVLLWFLMQATKRAIRPLHRLIETRIARRQLLGIDWSEHAFRVLVRLAQAFAIVVGASIAYSWIAFVLGRFAVTAPLGSKMADFVADLLGRFGSGVLEAIPGLVTIAFILFVARGVVGAINSIFDGVTRGRFQVPGLHPETSNATRRILVVVTWALAFTLVYPYIPGSNSEVFKGLSVLFGFMLTLGSSGIVGQLMSGLVLVYSRALRIGDFVTVGDTDGVVKEMGVLSVKLVNIRNEEITIPNNVMVASSVRNYSKLAGQQGTLISTKVTIGYDAPWRQVHALLKRAAAATEGLRREPEPFVYQRALQDFYVEYELFAHIDVPIRRVPVLSQLHAAIQDEFNTAGVQIMSPHFMEQPAEAILVPKARWHEGTARNDAGAARPAA</sequence>
<dbReference type="InterPro" id="IPR023408">
    <property type="entry name" value="MscS_beta-dom_sf"/>
</dbReference>
<evidence type="ECO:0000256" key="7">
    <source>
        <dbReference type="RuleBase" id="RU369025"/>
    </source>
</evidence>
<keyword evidence="7" id="KW-0406">Ion transport</keyword>
<reference evidence="12" key="1">
    <citation type="journal article" date="2011" name="Structure">
        <title>Mechanosensitive channels: what can they do and how do they do it?</title>
        <authorList>
            <person name="Haswell E.S."/>
            <person name="Phillips R."/>
            <person name="Rees D.C."/>
        </authorList>
    </citation>
    <scope>NUCLEOTIDE SEQUENCE</scope>
</reference>
<dbReference type="InterPro" id="IPR010920">
    <property type="entry name" value="LSM_dom_sf"/>
</dbReference>
<dbReference type="PANTHER" id="PTHR30221:SF18">
    <property type="entry name" value="SLL0590 PROTEIN"/>
    <property type="match status" value="1"/>
</dbReference>
<feature type="transmembrane region" description="Helical" evidence="7">
    <location>
        <begin position="347"/>
        <end position="373"/>
    </location>
</feature>
<protein>
    <recommendedName>
        <fullName evidence="7">Small-conductance mechanosensitive channel</fullName>
    </recommendedName>
</protein>
<comment type="subcellular location">
    <subcellularLocation>
        <location evidence="7">Cell inner membrane</location>
        <topology evidence="7">Multi-pass membrane protein</topology>
    </subcellularLocation>
    <subcellularLocation>
        <location evidence="1">Cell membrane</location>
        <topology evidence="1">Multi-pass membrane protein</topology>
    </subcellularLocation>
</comment>
<evidence type="ECO:0000259" key="10">
    <source>
        <dbReference type="Pfam" id="PF21082"/>
    </source>
</evidence>
<evidence type="ECO:0000256" key="2">
    <source>
        <dbReference type="ARBA" id="ARBA00008017"/>
    </source>
</evidence>
<proteinExistence type="inferred from homology"/>
<feature type="transmembrane region" description="Helical" evidence="7">
    <location>
        <begin position="262"/>
        <end position="283"/>
    </location>
</feature>
<dbReference type="GO" id="GO:0005886">
    <property type="term" value="C:plasma membrane"/>
    <property type="evidence" value="ECO:0007669"/>
    <property type="project" value="UniProtKB-SubCell"/>
</dbReference>
<evidence type="ECO:0000313" key="11">
    <source>
        <dbReference type="Proteomes" id="UP000675920"/>
    </source>
</evidence>
<comment type="similarity">
    <text evidence="2 7">Belongs to the MscS (TC 1.A.23) family.</text>
</comment>